<feature type="transmembrane region" description="Helical" evidence="1">
    <location>
        <begin position="94"/>
        <end position="122"/>
    </location>
</feature>
<dbReference type="EMBL" id="CARXXK010000001">
    <property type="protein sequence ID" value="CAI6351560.1"/>
    <property type="molecule type" value="Genomic_DNA"/>
</dbReference>
<evidence type="ECO:0000313" key="3">
    <source>
        <dbReference type="Proteomes" id="UP001160148"/>
    </source>
</evidence>
<keyword evidence="1" id="KW-0812">Transmembrane</keyword>
<gene>
    <name evidence="2" type="ORF">MEUPH1_LOCUS7892</name>
</gene>
<accession>A0AAV0W6U3</accession>
<organism evidence="2 3">
    <name type="scientific">Macrosiphum euphorbiae</name>
    <name type="common">potato aphid</name>
    <dbReference type="NCBI Taxonomy" id="13131"/>
    <lineage>
        <taxon>Eukaryota</taxon>
        <taxon>Metazoa</taxon>
        <taxon>Ecdysozoa</taxon>
        <taxon>Arthropoda</taxon>
        <taxon>Hexapoda</taxon>
        <taxon>Insecta</taxon>
        <taxon>Pterygota</taxon>
        <taxon>Neoptera</taxon>
        <taxon>Paraneoptera</taxon>
        <taxon>Hemiptera</taxon>
        <taxon>Sternorrhyncha</taxon>
        <taxon>Aphidomorpha</taxon>
        <taxon>Aphidoidea</taxon>
        <taxon>Aphididae</taxon>
        <taxon>Macrosiphini</taxon>
        <taxon>Macrosiphum</taxon>
    </lineage>
</organism>
<evidence type="ECO:0000256" key="1">
    <source>
        <dbReference type="SAM" id="Phobius"/>
    </source>
</evidence>
<reference evidence="2 3" key="1">
    <citation type="submission" date="2023-01" db="EMBL/GenBank/DDBJ databases">
        <authorList>
            <person name="Whitehead M."/>
        </authorList>
    </citation>
    <scope>NUCLEOTIDE SEQUENCE [LARGE SCALE GENOMIC DNA]</scope>
</reference>
<dbReference type="Proteomes" id="UP001160148">
    <property type="component" value="Unassembled WGS sequence"/>
</dbReference>
<feature type="transmembrane region" description="Helical" evidence="1">
    <location>
        <begin position="66"/>
        <end position="88"/>
    </location>
</feature>
<dbReference type="AlphaFoldDB" id="A0AAV0W6U3"/>
<sequence>MNNFFDLLNCRNKLCKGDYAFPINEETVFKAKQFLEQFKLYIEGLKFEPLTTNSEGELVLKCQRKIGFLGLIICLTQGRHLGGGAGWALAHPVILVSAIGLGLINTMAFSLLIFNCACTAAIH</sequence>
<protein>
    <submittedName>
        <fullName evidence="2">Uncharacterized protein</fullName>
    </submittedName>
</protein>
<proteinExistence type="predicted"/>
<name>A0AAV0W6U3_9HEMI</name>
<comment type="caution">
    <text evidence="2">The sequence shown here is derived from an EMBL/GenBank/DDBJ whole genome shotgun (WGS) entry which is preliminary data.</text>
</comment>
<keyword evidence="3" id="KW-1185">Reference proteome</keyword>
<keyword evidence="1" id="KW-0472">Membrane</keyword>
<evidence type="ECO:0000313" key="2">
    <source>
        <dbReference type="EMBL" id="CAI6351560.1"/>
    </source>
</evidence>
<keyword evidence="1" id="KW-1133">Transmembrane helix</keyword>